<comment type="caution">
    <text evidence="2">The sequence shown here is derived from an EMBL/GenBank/DDBJ whole genome shotgun (WGS) entry which is preliminary data.</text>
</comment>
<keyword evidence="3" id="KW-1185">Reference proteome</keyword>
<dbReference type="Proteomes" id="UP000078302">
    <property type="component" value="Unassembled WGS sequence"/>
</dbReference>
<feature type="region of interest" description="Disordered" evidence="1">
    <location>
        <begin position="28"/>
        <end position="50"/>
    </location>
</feature>
<gene>
    <name evidence="2" type="ORF">A4H96_02590</name>
</gene>
<name>A0A179BMJ3_ACIFR</name>
<dbReference type="EMBL" id="LVXZ01000023">
    <property type="protein sequence ID" value="OAP92967.1"/>
    <property type="molecule type" value="Genomic_DNA"/>
</dbReference>
<protein>
    <submittedName>
        <fullName evidence="2">Uncharacterized protein</fullName>
    </submittedName>
</protein>
<proteinExistence type="predicted"/>
<evidence type="ECO:0000313" key="3">
    <source>
        <dbReference type="Proteomes" id="UP000078302"/>
    </source>
</evidence>
<reference evidence="2 3" key="1">
    <citation type="submission" date="2016-04" db="EMBL/GenBank/DDBJ databases">
        <title>Acidithiobacillus ferrooxidans genome sequencing and assembly.</title>
        <authorList>
            <person name="Zhou Z."/>
        </authorList>
    </citation>
    <scope>NUCLEOTIDE SEQUENCE [LARGE SCALE GENOMIC DNA]</scope>
    <source>
        <strain evidence="2 3">BY0502</strain>
    </source>
</reference>
<evidence type="ECO:0000313" key="2">
    <source>
        <dbReference type="EMBL" id="OAP92967.1"/>
    </source>
</evidence>
<dbReference type="AlphaFoldDB" id="A0A179BMJ3"/>
<accession>A0A179BMJ3</accession>
<sequence>MDQEISPDGYKLSARAVKFFQESRRQDDIGVKPAVKATPEASDQRDDAGMDLLTTTVSRREEWIIEHATRSKKNAERAMTLAEHAINTQLTDPGIKAIVTRALQDCEKDVKHDWVEIVARIHQGRTEQRSYNGKIIEMRAAQREMAGIGRVRPWQTKKLKRKLLLLEQINKLQEDALTIRQESLNIYDEVTRFHESLDSTMADFVRLMDQVLKPHRVSLLSIVPISEHEPIAVEQIADETMATGT</sequence>
<dbReference type="RefSeq" id="WP_064218143.1">
    <property type="nucleotide sequence ID" value="NZ_LVXZ01000023.1"/>
</dbReference>
<organism evidence="2 3">
    <name type="scientific">Acidithiobacillus ferrooxidans</name>
    <name type="common">Thiobacillus ferrooxidans</name>
    <dbReference type="NCBI Taxonomy" id="920"/>
    <lineage>
        <taxon>Bacteria</taxon>
        <taxon>Pseudomonadati</taxon>
        <taxon>Pseudomonadota</taxon>
        <taxon>Acidithiobacillia</taxon>
        <taxon>Acidithiobacillales</taxon>
        <taxon>Acidithiobacillaceae</taxon>
        <taxon>Acidithiobacillus</taxon>
    </lineage>
</organism>
<evidence type="ECO:0000256" key="1">
    <source>
        <dbReference type="SAM" id="MobiDB-lite"/>
    </source>
</evidence>
<dbReference type="OrthoDB" id="9978746at2"/>